<dbReference type="RefSeq" id="WP_192590689.1">
    <property type="nucleotide sequence ID" value="NZ_JADBEE010000001.1"/>
</dbReference>
<dbReference type="SUPFAM" id="SSF53756">
    <property type="entry name" value="UDP-Glycosyltransferase/glycogen phosphorylase"/>
    <property type="match status" value="1"/>
</dbReference>
<dbReference type="Proteomes" id="UP000636579">
    <property type="component" value="Unassembled WGS sequence"/>
</dbReference>
<dbReference type="PANTHER" id="PTHR21015:SF22">
    <property type="entry name" value="GLYCOSYLTRANSFERASE"/>
    <property type="match status" value="1"/>
</dbReference>
<gene>
    <name evidence="2" type="ORF">H4W26_000618</name>
</gene>
<name>A0ABR9J4D3_9MICC</name>
<sequence>MSHPFPELAGKRALLVASTGGHLEQLVQLESVLVVSQKSQWMTFDSPQSASLLAGRDATIVPYIASRDWRGVMHAARLAAKLDWDSIDVVISTGAAIALSVFPVARLRGTPSFYVESVSRFDGPSLTGRITQNLRLARTFTQHVEWSTDQWQYRYSLLSAYEAVEKPLVENFAVSRIFVTLGTIRPFRFDAMVDAVLAAAPPGAHIVWQLGETDRADLPGEVHRTISVEDFDREASHADVVVSHAGVGSTLRLMELGISPILVPRRKARDEHVDDHQTQVASKLEAAGLLQSVEAPELELKHLLQAAATRVHKTLN</sequence>
<reference evidence="2 3" key="1">
    <citation type="submission" date="2020-10" db="EMBL/GenBank/DDBJ databases">
        <title>Sequencing the genomes of 1000 actinobacteria strains.</title>
        <authorList>
            <person name="Klenk H.-P."/>
        </authorList>
    </citation>
    <scope>NUCLEOTIDE SEQUENCE [LARGE SCALE GENOMIC DNA]</scope>
    <source>
        <strain evidence="2 3">DSM 15474</strain>
    </source>
</reference>
<keyword evidence="3" id="KW-1185">Reference proteome</keyword>
<dbReference type="Pfam" id="PF04101">
    <property type="entry name" value="Glyco_tran_28_C"/>
    <property type="match status" value="1"/>
</dbReference>
<dbReference type="GO" id="GO:0016740">
    <property type="term" value="F:transferase activity"/>
    <property type="evidence" value="ECO:0007669"/>
    <property type="project" value="UniProtKB-KW"/>
</dbReference>
<evidence type="ECO:0000313" key="3">
    <source>
        <dbReference type="Proteomes" id="UP000636579"/>
    </source>
</evidence>
<evidence type="ECO:0000259" key="1">
    <source>
        <dbReference type="Pfam" id="PF04101"/>
    </source>
</evidence>
<proteinExistence type="predicted"/>
<feature type="domain" description="Glycosyl transferase family 28 C-terminal" evidence="1">
    <location>
        <begin position="193"/>
        <end position="297"/>
    </location>
</feature>
<dbReference type="InterPro" id="IPR007235">
    <property type="entry name" value="Glyco_trans_28_C"/>
</dbReference>
<dbReference type="Gene3D" id="3.40.50.2000">
    <property type="entry name" value="Glycogen Phosphorylase B"/>
    <property type="match status" value="1"/>
</dbReference>
<accession>A0ABR9J4D3</accession>
<protein>
    <submittedName>
        <fullName evidence="2">UDP-N-acetylglucosamine transferase subunit ALG13</fullName>
    </submittedName>
</protein>
<evidence type="ECO:0000313" key="2">
    <source>
        <dbReference type="EMBL" id="MBE1513863.1"/>
    </source>
</evidence>
<comment type="caution">
    <text evidence="2">The sequence shown here is derived from an EMBL/GenBank/DDBJ whole genome shotgun (WGS) entry which is preliminary data.</text>
</comment>
<dbReference type="PANTHER" id="PTHR21015">
    <property type="entry name" value="UDP-N-ACETYLGLUCOSAMINE--N-ACETYLMURAMYL-(PENTAPEPTIDE) PYROPHOSPHORYL-UNDECAPRENOL N-ACETYLGLUCOSAMINE TRANSFERASE 1"/>
    <property type="match status" value="1"/>
</dbReference>
<dbReference type="EMBL" id="JADBEE010000001">
    <property type="protein sequence ID" value="MBE1513863.1"/>
    <property type="molecule type" value="Genomic_DNA"/>
</dbReference>
<organism evidence="2 3">
    <name type="scientific">Nesterenkonia halotolerans</name>
    <dbReference type="NCBI Taxonomy" id="225325"/>
    <lineage>
        <taxon>Bacteria</taxon>
        <taxon>Bacillati</taxon>
        <taxon>Actinomycetota</taxon>
        <taxon>Actinomycetes</taxon>
        <taxon>Micrococcales</taxon>
        <taxon>Micrococcaceae</taxon>
        <taxon>Nesterenkonia</taxon>
    </lineage>
</organism>
<keyword evidence="2" id="KW-0808">Transferase</keyword>